<name>A0A0D3E292_BRAOL</name>
<evidence type="ECO:0000313" key="2">
    <source>
        <dbReference type="Proteomes" id="UP000032141"/>
    </source>
</evidence>
<reference evidence="1" key="2">
    <citation type="submission" date="2015-03" db="UniProtKB">
        <authorList>
            <consortium name="EnsemblPlants"/>
        </authorList>
    </citation>
    <scope>IDENTIFICATION</scope>
</reference>
<evidence type="ECO:0008006" key="3">
    <source>
        <dbReference type="Google" id="ProtNLM"/>
    </source>
</evidence>
<protein>
    <recommendedName>
        <fullName evidence="3">Zinc finger GRF-type domain-containing protein</fullName>
    </recommendedName>
</protein>
<accession>A0A0D3E292</accession>
<evidence type="ECO:0000313" key="1">
    <source>
        <dbReference type="EnsemblPlants" id="Bo9g018430.1"/>
    </source>
</evidence>
<organism evidence="1 2">
    <name type="scientific">Brassica oleracea var. oleracea</name>
    <dbReference type="NCBI Taxonomy" id="109376"/>
    <lineage>
        <taxon>Eukaryota</taxon>
        <taxon>Viridiplantae</taxon>
        <taxon>Streptophyta</taxon>
        <taxon>Embryophyta</taxon>
        <taxon>Tracheophyta</taxon>
        <taxon>Spermatophyta</taxon>
        <taxon>Magnoliopsida</taxon>
        <taxon>eudicotyledons</taxon>
        <taxon>Gunneridae</taxon>
        <taxon>Pentapetalae</taxon>
        <taxon>rosids</taxon>
        <taxon>malvids</taxon>
        <taxon>Brassicales</taxon>
        <taxon>Brassicaceae</taxon>
        <taxon>Brassiceae</taxon>
        <taxon>Brassica</taxon>
    </lineage>
</organism>
<proteinExistence type="predicted"/>
<dbReference type="Proteomes" id="UP000032141">
    <property type="component" value="Chromosome C9"/>
</dbReference>
<dbReference type="HOGENOM" id="CLU_091565_2_0_1"/>
<dbReference type="Gramene" id="Bo9g018430.1">
    <property type="protein sequence ID" value="Bo9g018430.1"/>
    <property type="gene ID" value="Bo9g018430"/>
</dbReference>
<keyword evidence="2" id="KW-1185">Reference proteome</keyword>
<reference evidence="1 2" key="1">
    <citation type="journal article" date="2014" name="Genome Biol.">
        <title>Transcriptome and methylome profiling reveals relics of genome dominance in the mesopolyploid Brassica oleracea.</title>
        <authorList>
            <person name="Parkin I.A."/>
            <person name="Koh C."/>
            <person name="Tang H."/>
            <person name="Robinson S.J."/>
            <person name="Kagale S."/>
            <person name="Clarke W.E."/>
            <person name="Town C.D."/>
            <person name="Nixon J."/>
            <person name="Krishnakumar V."/>
            <person name="Bidwell S.L."/>
            <person name="Denoeud F."/>
            <person name="Belcram H."/>
            <person name="Links M.G."/>
            <person name="Just J."/>
            <person name="Clarke C."/>
            <person name="Bender T."/>
            <person name="Huebert T."/>
            <person name="Mason A.S."/>
            <person name="Pires J.C."/>
            <person name="Barker G."/>
            <person name="Moore J."/>
            <person name="Walley P.G."/>
            <person name="Manoli S."/>
            <person name="Batley J."/>
            <person name="Edwards D."/>
            <person name="Nelson M.N."/>
            <person name="Wang X."/>
            <person name="Paterson A.H."/>
            <person name="King G."/>
            <person name="Bancroft I."/>
            <person name="Chalhoub B."/>
            <person name="Sharpe A.G."/>
        </authorList>
    </citation>
    <scope>NUCLEOTIDE SEQUENCE</scope>
    <source>
        <strain evidence="1 2">cv. TO1000</strain>
    </source>
</reference>
<dbReference type="EnsemblPlants" id="Bo9g018430.1">
    <property type="protein sequence ID" value="Bo9g018430.1"/>
    <property type="gene ID" value="Bo9g018430"/>
</dbReference>
<sequence>MGKSWTEVHRVFYRKENEDWVISLNRAVGESPHETSSSHVERSYWLVRRALLDTRESPHFLLSPKKLGFAIREAIFVATPIQSSIFHQIDDVVRSHRAEMDPAEERRHSKKQKDHCNMLGFVADSQYGVPRRCACGGRIIDEVRGKEDYDSLTGKRFFTCVNYEDDGLHYRHPWVVGVQEENKRLSKRLHEAEQVMKGCIRMDPAEERRHSKKQKDHCNMLGFVADSQYGVPRRCACGGRIIDEVRGKEDYDSLTGKRFFTCVNYE</sequence>
<dbReference type="AlphaFoldDB" id="A0A0D3E292"/>